<evidence type="ECO:0000256" key="11">
    <source>
        <dbReference type="ARBA" id="ARBA00034005"/>
    </source>
</evidence>
<dbReference type="InterPro" id="IPR004150">
    <property type="entry name" value="NAD_DNA_ligase_OB"/>
</dbReference>
<dbReference type="SMART" id="SM00532">
    <property type="entry name" value="LIGANc"/>
    <property type="match status" value="1"/>
</dbReference>
<feature type="binding site" evidence="12">
    <location>
        <position position="297"/>
    </location>
    <ligand>
        <name>NAD(+)</name>
        <dbReference type="ChEBI" id="CHEBI:57540"/>
    </ligand>
</feature>
<evidence type="ECO:0000256" key="8">
    <source>
        <dbReference type="ARBA" id="ARBA00023027"/>
    </source>
</evidence>
<dbReference type="HAMAP" id="MF_01588">
    <property type="entry name" value="DNA_ligase_A"/>
    <property type="match status" value="1"/>
</dbReference>
<dbReference type="InterPro" id="IPR001679">
    <property type="entry name" value="DNA_ligase"/>
</dbReference>
<feature type="binding site" evidence="12">
    <location>
        <position position="125"/>
    </location>
    <ligand>
        <name>NAD(+)</name>
        <dbReference type="ChEBI" id="CHEBI:57540"/>
    </ligand>
</feature>
<dbReference type="InterPro" id="IPR001357">
    <property type="entry name" value="BRCT_dom"/>
</dbReference>
<keyword evidence="7 12" id="KW-0460">Magnesium</keyword>
<dbReference type="EMBL" id="QSON01000003">
    <property type="protein sequence ID" value="RGJ05784.1"/>
    <property type="molecule type" value="Genomic_DNA"/>
</dbReference>
<dbReference type="CDD" id="cd17748">
    <property type="entry name" value="BRCT_DNA_ligase_like"/>
    <property type="match status" value="1"/>
</dbReference>
<dbReference type="Gene3D" id="1.10.287.610">
    <property type="entry name" value="Helix hairpin bin"/>
    <property type="match status" value="1"/>
</dbReference>
<dbReference type="InterPro" id="IPR004149">
    <property type="entry name" value="Znf_DNAligase_C4"/>
</dbReference>
<evidence type="ECO:0000256" key="7">
    <source>
        <dbReference type="ARBA" id="ARBA00022842"/>
    </source>
</evidence>
<evidence type="ECO:0000259" key="13">
    <source>
        <dbReference type="PROSITE" id="PS50172"/>
    </source>
</evidence>
<protein>
    <recommendedName>
        <fullName evidence="12">DNA ligase</fullName>
        <ecNumber evidence="12">6.5.1.2</ecNumber>
    </recommendedName>
    <alternativeName>
        <fullName evidence="12">Polydeoxyribonucleotide synthase [NAD(+)]</fullName>
    </alternativeName>
</protein>
<keyword evidence="5 12" id="KW-0227">DNA damage</keyword>
<keyword evidence="8 12" id="KW-0520">NAD</keyword>
<dbReference type="GO" id="GO:0006281">
    <property type="term" value="P:DNA repair"/>
    <property type="evidence" value="ECO:0007669"/>
    <property type="project" value="UniProtKB-KW"/>
</dbReference>
<comment type="function">
    <text evidence="1 12">DNA ligase that catalyzes the formation of phosphodiester linkages between 5'-phosphoryl and 3'-hydroxyl groups in double-stranded DNA using NAD as a coenzyme and as the energy source for the reaction. It is essential for DNA replication and repair of damaged DNA.</text>
</comment>
<evidence type="ECO:0000256" key="6">
    <source>
        <dbReference type="ARBA" id="ARBA00022833"/>
    </source>
</evidence>
<dbReference type="Pfam" id="PF14520">
    <property type="entry name" value="HHH_5"/>
    <property type="match status" value="1"/>
</dbReference>
<evidence type="ECO:0000256" key="12">
    <source>
        <dbReference type="HAMAP-Rule" id="MF_01588"/>
    </source>
</evidence>
<proteinExistence type="inferred from homology"/>
<dbReference type="SUPFAM" id="SSF47781">
    <property type="entry name" value="RuvA domain 2-like"/>
    <property type="match status" value="1"/>
</dbReference>
<evidence type="ECO:0000256" key="4">
    <source>
        <dbReference type="ARBA" id="ARBA00022723"/>
    </source>
</evidence>
<dbReference type="Pfam" id="PF03120">
    <property type="entry name" value="OB_DNA_ligase"/>
    <property type="match status" value="1"/>
</dbReference>
<dbReference type="SMART" id="SM00292">
    <property type="entry name" value="BRCT"/>
    <property type="match status" value="1"/>
</dbReference>
<dbReference type="Gene3D" id="3.30.470.30">
    <property type="entry name" value="DNA ligase/mRNA capping enzyme"/>
    <property type="match status" value="1"/>
</dbReference>
<dbReference type="AlphaFoldDB" id="A0A374P9J4"/>
<dbReference type="SMART" id="SM00278">
    <property type="entry name" value="HhH1"/>
    <property type="match status" value="3"/>
</dbReference>
<dbReference type="InterPro" id="IPR036420">
    <property type="entry name" value="BRCT_dom_sf"/>
</dbReference>
<keyword evidence="10 12" id="KW-0464">Manganese</keyword>
<dbReference type="EC" id="6.5.1.2" evidence="12"/>
<dbReference type="SUPFAM" id="SSF56091">
    <property type="entry name" value="DNA ligase/mRNA capping enzyme, catalytic domain"/>
    <property type="match status" value="1"/>
</dbReference>
<dbReference type="Pfam" id="PF03119">
    <property type="entry name" value="DNA_ligase_ZBD"/>
    <property type="match status" value="1"/>
</dbReference>
<evidence type="ECO:0000256" key="5">
    <source>
        <dbReference type="ARBA" id="ARBA00022763"/>
    </source>
</evidence>
<dbReference type="NCBIfam" id="TIGR00575">
    <property type="entry name" value="dnlj"/>
    <property type="match status" value="1"/>
</dbReference>
<dbReference type="InterPro" id="IPR012340">
    <property type="entry name" value="NA-bd_OB-fold"/>
</dbReference>
<dbReference type="GO" id="GO:0003677">
    <property type="term" value="F:DNA binding"/>
    <property type="evidence" value="ECO:0007669"/>
    <property type="project" value="InterPro"/>
</dbReference>
<comment type="caution">
    <text evidence="12">Lacks conserved residue(s) required for the propagation of feature annotation.</text>
</comment>
<comment type="catalytic activity">
    <reaction evidence="11 12">
        <text>NAD(+) + (deoxyribonucleotide)n-3'-hydroxyl + 5'-phospho-(deoxyribonucleotide)m = (deoxyribonucleotide)n+m + AMP + beta-nicotinamide D-nucleotide.</text>
        <dbReference type="EC" id="6.5.1.2"/>
    </reaction>
</comment>
<keyword evidence="3 12" id="KW-0235">DNA replication</keyword>
<dbReference type="InterPro" id="IPR010994">
    <property type="entry name" value="RuvA_2-like"/>
</dbReference>
<dbReference type="Proteomes" id="UP000263014">
    <property type="component" value="Unassembled WGS sequence"/>
</dbReference>
<gene>
    <name evidence="12" type="primary">ligA</name>
    <name evidence="14" type="ORF">DXD79_07065</name>
</gene>
<organism evidence="14 15">
    <name type="scientific">Hungatella hathewayi</name>
    <dbReference type="NCBI Taxonomy" id="154046"/>
    <lineage>
        <taxon>Bacteria</taxon>
        <taxon>Bacillati</taxon>
        <taxon>Bacillota</taxon>
        <taxon>Clostridia</taxon>
        <taxon>Lachnospirales</taxon>
        <taxon>Lachnospiraceae</taxon>
        <taxon>Hungatella</taxon>
    </lineage>
</organism>
<dbReference type="PIRSF" id="PIRSF001604">
    <property type="entry name" value="LigA"/>
    <property type="match status" value="1"/>
</dbReference>
<dbReference type="Pfam" id="PF00533">
    <property type="entry name" value="BRCT"/>
    <property type="match status" value="1"/>
</dbReference>
<dbReference type="Gene3D" id="1.10.150.20">
    <property type="entry name" value="5' to 3' exonuclease, C-terminal subdomain"/>
    <property type="match status" value="2"/>
</dbReference>
<name>A0A374P9J4_9FIRM</name>
<keyword evidence="6 12" id="KW-0862">Zinc</keyword>
<feature type="active site" description="N6-AMP-lysine intermediate" evidence="12">
    <location>
        <position position="104"/>
    </location>
</feature>
<feature type="binding site" evidence="12">
    <location>
        <position position="389"/>
    </location>
    <ligand>
        <name>Zn(2+)</name>
        <dbReference type="ChEBI" id="CHEBI:29105"/>
    </ligand>
</feature>
<dbReference type="Gene3D" id="2.40.50.140">
    <property type="entry name" value="Nucleic acid-binding proteins"/>
    <property type="match status" value="1"/>
</dbReference>
<feature type="binding site" evidence="12">
    <location>
        <begin position="80"/>
        <end position="81"/>
    </location>
    <ligand>
        <name>NAD(+)</name>
        <dbReference type="ChEBI" id="CHEBI:57540"/>
    </ligand>
</feature>
<feature type="domain" description="BRCT" evidence="13">
    <location>
        <begin position="571"/>
        <end position="652"/>
    </location>
</feature>
<feature type="binding site" evidence="12">
    <location>
        <position position="411"/>
    </location>
    <ligand>
        <name>Zn(2+)</name>
        <dbReference type="ChEBI" id="CHEBI:29105"/>
    </ligand>
</feature>
<evidence type="ECO:0000256" key="9">
    <source>
        <dbReference type="ARBA" id="ARBA00023204"/>
    </source>
</evidence>
<feature type="binding site" evidence="12">
    <location>
        <position position="386"/>
    </location>
    <ligand>
        <name>Zn(2+)</name>
        <dbReference type="ChEBI" id="CHEBI:29105"/>
    </ligand>
</feature>
<comment type="caution">
    <text evidence="14">The sequence shown here is derived from an EMBL/GenBank/DDBJ whole genome shotgun (WGS) entry which is preliminary data.</text>
</comment>
<keyword evidence="2 12" id="KW-0436">Ligase</keyword>
<dbReference type="SUPFAM" id="SSF50249">
    <property type="entry name" value="Nucleic acid-binding proteins"/>
    <property type="match status" value="1"/>
</dbReference>
<dbReference type="Pfam" id="PF12826">
    <property type="entry name" value="HHH_2"/>
    <property type="match status" value="1"/>
</dbReference>
<evidence type="ECO:0000256" key="1">
    <source>
        <dbReference type="ARBA" id="ARBA00004067"/>
    </source>
</evidence>
<dbReference type="GO" id="GO:0003911">
    <property type="term" value="F:DNA ligase (NAD+) activity"/>
    <property type="evidence" value="ECO:0007669"/>
    <property type="project" value="UniProtKB-UniRule"/>
</dbReference>
<comment type="cofactor">
    <cofactor evidence="12">
        <name>Mg(2+)</name>
        <dbReference type="ChEBI" id="CHEBI:18420"/>
    </cofactor>
    <cofactor evidence="12">
        <name>Mn(2+)</name>
        <dbReference type="ChEBI" id="CHEBI:29035"/>
    </cofactor>
</comment>
<evidence type="ECO:0000256" key="10">
    <source>
        <dbReference type="ARBA" id="ARBA00023211"/>
    </source>
</evidence>
<dbReference type="InterPro" id="IPR013840">
    <property type="entry name" value="DNAligase_N"/>
</dbReference>
<evidence type="ECO:0000313" key="15">
    <source>
        <dbReference type="Proteomes" id="UP000263014"/>
    </source>
</evidence>
<keyword evidence="4 12" id="KW-0479">Metal-binding</keyword>
<keyword evidence="9 12" id="KW-0234">DNA repair</keyword>
<comment type="similarity">
    <text evidence="12">Belongs to the NAD-dependent DNA ligase family. LigA subfamily.</text>
</comment>
<dbReference type="Pfam" id="PF01653">
    <property type="entry name" value="DNA_ligase_aden"/>
    <property type="match status" value="1"/>
</dbReference>
<dbReference type="GO" id="GO:0046872">
    <property type="term" value="F:metal ion binding"/>
    <property type="evidence" value="ECO:0007669"/>
    <property type="project" value="UniProtKB-KW"/>
</dbReference>
<feature type="binding site" evidence="12">
    <location>
        <position position="159"/>
    </location>
    <ligand>
        <name>NAD(+)</name>
        <dbReference type="ChEBI" id="CHEBI:57540"/>
    </ligand>
</feature>
<evidence type="ECO:0000313" key="14">
    <source>
        <dbReference type="EMBL" id="RGJ05784.1"/>
    </source>
</evidence>
<dbReference type="InterPro" id="IPR013839">
    <property type="entry name" value="DNAligase_adenylation"/>
</dbReference>
<accession>A0A374P9J4</accession>
<dbReference type="InterPro" id="IPR003583">
    <property type="entry name" value="Hlx-hairpin-Hlx_DNA-bd_motif"/>
</dbReference>
<dbReference type="Gene3D" id="3.40.50.10190">
    <property type="entry name" value="BRCT domain"/>
    <property type="match status" value="1"/>
</dbReference>
<sequence>MDEKISRMKELAATLTAAAKTYYQESREIMSNYEYDKLYDELVELEKETGVVLSKSPTQNVGYEVLSELPKERHESPMLSLDKTKSTADLQEWLGDQTGILSWKLDGLTVVLTYSGGTLKKAVTRGNGEIGEVITSNARVFANVPVTISFQGELVLRGEAVIRYSEFNRINEAIDDVDAKYKNPRNLCSGSVRQLNSQITAERNVNFEAFALVTAEGVDFKNSRKEQFEWLKRQGFDVVEYKTVTAETLPEAVEEFAEAVSGYDIPSDGLVLLLDDIAYGESLGRTAKFPRNAIAFKWADEIKETKLEYIEWSPSRTGLINPVAVFEPVELEGTTVSRASVHNLSIMESLALGEGDTITVYKANMIIPQIADNLTRSGKIRIPEECPVCGGKTEVRQVGDVRSLYCTNPDCQAKRIKSFALFVSRDALNIDGLSEATLEKFIGAGFIKEFADIFHLDRHEETITQMEGFGRKSYDNLIRATETASHTTLARMVYGLGISGIGLANAKMLCRKFKFDFDRMRHATAEELIEVDGIGGVLADAWIRYFDDEKNQEIVDHLLSELTFEKEEESTEEAIFEDMTFVITGSVEHFANRKELQEAIEVRGGKATGSVTSKTTYLINNDVASNSSKNKKAKDLGVPIISEEEFIKMLGE</sequence>
<dbReference type="InterPro" id="IPR041663">
    <property type="entry name" value="DisA/LigA_HHH"/>
</dbReference>
<dbReference type="NCBIfam" id="NF005932">
    <property type="entry name" value="PRK07956.1"/>
    <property type="match status" value="1"/>
</dbReference>
<dbReference type="SUPFAM" id="SSF52113">
    <property type="entry name" value="BRCT domain"/>
    <property type="match status" value="1"/>
</dbReference>
<dbReference type="PROSITE" id="PS50172">
    <property type="entry name" value="BRCT"/>
    <property type="match status" value="1"/>
</dbReference>
<evidence type="ECO:0000256" key="3">
    <source>
        <dbReference type="ARBA" id="ARBA00022705"/>
    </source>
</evidence>
<feature type="binding site" evidence="12">
    <location>
        <position position="406"/>
    </location>
    <ligand>
        <name>Zn(2+)</name>
        <dbReference type="ChEBI" id="CHEBI:29105"/>
    </ligand>
</feature>
<dbReference type="GO" id="GO:0006260">
    <property type="term" value="P:DNA replication"/>
    <property type="evidence" value="ECO:0007669"/>
    <property type="project" value="UniProtKB-KW"/>
</dbReference>
<evidence type="ECO:0000256" key="2">
    <source>
        <dbReference type="ARBA" id="ARBA00022598"/>
    </source>
</evidence>
<reference evidence="14 15" key="1">
    <citation type="submission" date="2018-08" db="EMBL/GenBank/DDBJ databases">
        <title>A genome reference for cultivated species of the human gut microbiota.</title>
        <authorList>
            <person name="Zou Y."/>
            <person name="Xue W."/>
            <person name="Luo G."/>
        </authorList>
    </citation>
    <scope>NUCLEOTIDE SEQUENCE [LARGE SCALE GENOMIC DNA]</scope>
    <source>
        <strain evidence="14 15">TM09-12</strain>
    </source>
</reference>